<gene>
    <name evidence="4" type="ORF">B1B_10648</name>
</gene>
<dbReference type="SMART" id="SM00825">
    <property type="entry name" value="PKS_KS"/>
    <property type="match status" value="1"/>
</dbReference>
<feature type="non-terminal residue" evidence="4">
    <location>
        <position position="204"/>
    </location>
</feature>
<comment type="caution">
    <text evidence="4">The sequence shown here is derived from an EMBL/GenBank/DDBJ whole genome shotgun (WGS) entry which is preliminary data.</text>
</comment>
<organism evidence="4">
    <name type="scientific">mine drainage metagenome</name>
    <dbReference type="NCBI Taxonomy" id="410659"/>
    <lineage>
        <taxon>unclassified sequences</taxon>
        <taxon>metagenomes</taxon>
        <taxon>ecological metagenomes</taxon>
    </lineage>
</organism>
<dbReference type="InterPro" id="IPR016039">
    <property type="entry name" value="Thiolase-like"/>
</dbReference>
<accession>T1A6X6</accession>
<dbReference type="PROSITE" id="PS52004">
    <property type="entry name" value="KS3_2"/>
    <property type="match status" value="1"/>
</dbReference>
<sequence length="204" mass="21413">TITTLAVGAFSSMRALSQRNDDPEHASRPFDAGRDGFVVAEACGILVLEEYEHARRRGASILAEVAGYGASADAYHLTAPEPTGRGARRAMQRALEKAGATAEDVDYINAHGTSTALNDTAETAAIKGVLGARAFQIPVSSTKSMTGHSLGAAGAIESVFSVMAIVDGRVPPTINYETPDPECDLDYVTEGARLVHPQLVLNNS</sequence>
<feature type="non-terminal residue" evidence="4">
    <location>
        <position position="1"/>
    </location>
</feature>
<evidence type="ECO:0000256" key="2">
    <source>
        <dbReference type="ARBA" id="ARBA00022679"/>
    </source>
</evidence>
<dbReference type="Pfam" id="PF00109">
    <property type="entry name" value="ketoacyl-synt"/>
    <property type="match status" value="1"/>
</dbReference>
<feature type="domain" description="Ketosynthase family 3 (KS3)" evidence="3">
    <location>
        <begin position="1"/>
        <end position="204"/>
    </location>
</feature>
<dbReference type="SUPFAM" id="SSF53901">
    <property type="entry name" value="Thiolase-like"/>
    <property type="match status" value="1"/>
</dbReference>
<dbReference type="GO" id="GO:0005829">
    <property type="term" value="C:cytosol"/>
    <property type="evidence" value="ECO:0007669"/>
    <property type="project" value="TreeGrafter"/>
</dbReference>
<dbReference type="CDD" id="cd00834">
    <property type="entry name" value="KAS_I_II"/>
    <property type="match status" value="1"/>
</dbReference>
<dbReference type="FunFam" id="3.40.47.10:FF:000029">
    <property type="entry name" value="3-oxoacyl-[acyl-carrier-protein] synthase 1"/>
    <property type="match status" value="1"/>
</dbReference>
<dbReference type="Gene3D" id="3.40.47.10">
    <property type="match status" value="1"/>
</dbReference>
<reference evidence="4" key="1">
    <citation type="submission" date="2013-08" db="EMBL/GenBank/DDBJ databases">
        <authorList>
            <person name="Mendez C."/>
            <person name="Richter M."/>
            <person name="Ferrer M."/>
            <person name="Sanchez J."/>
        </authorList>
    </citation>
    <scope>NUCLEOTIDE SEQUENCE</scope>
</reference>
<dbReference type="PANTHER" id="PTHR11712:SF336">
    <property type="entry name" value="3-OXOACYL-[ACYL-CARRIER-PROTEIN] SYNTHASE, MITOCHONDRIAL"/>
    <property type="match status" value="1"/>
</dbReference>
<reference evidence="4" key="2">
    <citation type="journal article" date="2014" name="ISME J.">
        <title>Microbial stratification in low pH oxic and suboxic macroscopic growths along an acid mine drainage.</title>
        <authorList>
            <person name="Mendez-Garcia C."/>
            <person name="Mesa V."/>
            <person name="Sprenger R.R."/>
            <person name="Richter M."/>
            <person name="Diez M.S."/>
            <person name="Solano J."/>
            <person name="Bargiela R."/>
            <person name="Golyshina O.V."/>
            <person name="Manteca A."/>
            <person name="Ramos J.L."/>
            <person name="Gallego J.R."/>
            <person name="Llorente I."/>
            <person name="Martins Dos Santos V.A."/>
            <person name="Jensen O.N."/>
            <person name="Pelaez A.I."/>
            <person name="Sanchez J."/>
            <person name="Ferrer M."/>
        </authorList>
    </citation>
    <scope>NUCLEOTIDE SEQUENCE</scope>
</reference>
<evidence type="ECO:0000256" key="1">
    <source>
        <dbReference type="ARBA" id="ARBA00008467"/>
    </source>
</evidence>
<dbReference type="Pfam" id="PF02801">
    <property type="entry name" value="Ketoacyl-synt_C"/>
    <property type="match status" value="1"/>
</dbReference>
<dbReference type="InterPro" id="IPR014030">
    <property type="entry name" value="Ketoacyl_synth_N"/>
</dbReference>
<evidence type="ECO:0000313" key="4">
    <source>
        <dbReference type="EMBL" id="EQD52608.1"/>
    </source>
</evidence>
<comment type="similarity">
    <text evidence="1">Belongs to the thiolase-like superfamily. Beta-ketoacyl-ACP synthases family.</text>
</comment>
<dbReference type="InterPro" id="IPR020841">
    <property type="entry name" value="PKS_Beta-ketoAc_synthase_dom"/>
</dbReference>
<evidence type="ECO:0000259" key="3">
    <source>
        <dbReference type="PROSITE" id="PS52004"/>
    </source>
</evidence>
<dbReference type="AlphaFoldDB" id="T1A6X6"/>
<proteinExistence type="inferred from homology"/>
<dbReference type="InterPro" id="IPR014031">
    <property type="entry name" value="Ketoacyl_synth_C"/>
</dbReference>
<dbReference type="EMBL" id="AUZY01006936">
    <property type="protein sequence ID" value="EQD52608.1"/>
    <property type="molecule type" value="Genomic_DNA"/>
</dbReference>
<keyword evidence="2" id="KW-0808">Transferase</keyword>
<dbReference type="GO" id="GO:0004315">
    <property type="term" value="F:3-oxoacyl-[acyl-carrier-protein] synthase activity"/>
    <property type="evidence" value="ECO:0007669"/>
    <property type="project" value="TreeGrafter"/>
</dbReference>
<dbReference type="PANTHER" id="PTHR11712">
    <property type="entry name" value="POLYKETIDE SYNTHASE-RELATED"/>
    <property type="match status" value="1"/>
</dbReference>
<dbReference type="GO" id="GO:0006633">
    <property type="term" value="P:fatty acid biosynthetic process"/>
    <property type="evidence" value="ECO:0007669"/>
    <property type="project" value="TreeGrafter"/>
</dbReference>
<dbReference type="InterPro" id="IPR000794">
    <property type="entry name" value="Beta-ketoacyl_synthase"/>
</dbReference>
<name>T1A6X6_9ZZZZ</name>
<protein>
    <submittedName>
        <fullName evidence="4">3-oxoacyl-(Acyl-carrier-protein) synthase II</fullName>
    </submittedName>
</protein>